<feature type="transmembrane region" description="Helical" evidence="1">
    <location>
        <begin position="218"/>
        <end position="238"/>
    </location>
</feature>
<dbReference type="PANTHER" id="PTHR37312">
    <property type="entry name" value="MEMBRANE-BOUND ACYLTRANSFERASE YKRP-RELATED"/>
    <property type="match status" value="1"/>
</dbReference>
<proteinExistence type="predicted"/>
<keyword evidence="3" id="KW-0808">Transferase</keyword>
<gene>
    <name evidence="3" type="ORF">LX77_02561</name>
</gene>
<protein>
    <submittedName>
        <fullName evidence="3">Fucose 4-O-acetylase-like acetyltransferase</fullName>
    </submittedName>
</protein>
<evidence type="ECO:0000313" key="4">
    <source>
        <dbReference type="Proteomes" id="UP000248987"/>
    </source>
</evidence>
<feature type="transmembrane region" description="Helical" evidence="1">
    <location>
        <begin position="46"/>
        <end position="65"/>
    </location>
</feature>
<dbReference type="GO" id="GO:0016747">
    <property type="term" value="F:acyltransferase activity, transferring groups other than amino-acyl groups"/>
    <property type="evidence" value="ECO:0007669"/>
    <property type="project" value="InterPro"/>
</dbReference>
<dbReference type="InterPro" id="IPR002656">
    <property type="entry name" value="Acyl_transf_3_dom"/>
</dbReference>
<evidence type="ECO:0000259" key="2">
    <source>
        <dbReference type="Pfam" id="PF01757"/>
    </source>
</evidence>
<feature type="transmembrane region" description="Helical" evidence="1">
    <location>
        <begin position="159"/>
        <end position="179"/>
    </location>
</feature>
<feature type="transmembrane region" description="Helical" evidence="1">
    <location>
        <begin position="86"/>
        <end position="106"/>
    </location>
</feature>
<feature type="transmembrane region" description="Helical" evidence="1">
    <location>
        <begin position="12"/>
        <end position="34"/>
    </location>
</feature>
<feature type="transmembrane region" description="Helical" evidence="1">
    <location>
        <begin position="191"/>
        <end position="209"/>
    </location>
</feature>
<evidence type="ECO:0000313" key="3">
    <source>
        <dbReference type="EMBL" id="RAJ22250.1"/>
    </source>
</evidence>
<feature type="transmembrane region" description="Helical" evidence="1">
    <location>
        <begin position="250"/>
        <end position="273"/>
    </location>
</feature>
<organism evidence="3 4">
    <name type="scientific">Gelidibacter algens</name>
    <dbReference type="NCBI Taxonomy" id="49280"/>
    <lineage>
        <taxon>Bacteria</taxon>
        <taxon>Pseudomonadati</taxon>
        <taxon>Bacteroidota</taxon>
        <taxon>Flavobacteriia</taxon>
        <taxon>Flavobacteriales</taxon>
        <taxon>Flavobacteriaceae</taxon>
        <taxon>Gelidibacter</taxon>
    </lineage>
</organism>
<dbReference type="STRING" id="49280.A9996_09455"/>
<dbReference type="EMBL" id="QLLQ01000010">
    <property type="protein sequence ID" value="RAJ22250.1"/>
    <property type="molecule type" value="Genomic_DNA"/>
</dbReference>
<feature type="transmembrane region" description="Helical" evidence="1">
    <location>
        <begin position="126"/>
        <end position="147"/>
    </location>
</feature>
<comment type="caution">
    <text evidence="3">The sequence shown here is derived from an EMBL/GenBank/DDBJ whole genome shotgun (WGS) entry which is preliminary data.</text>
</comment>
<feature type="domain" description="Acyltransferase 3" evidence="2">
    <location>
        <begin position="12"/>
        <end position="321"/>
    </location>
</feature>
<dbReference type="PANTHER" id="PTHR37312:SF1">
    <property type="entry name" value="MEMBRANE-BOUND ACYLTRANSFERASE YKRP-RELATED"/>
    <property type="match status" value="1"/>
</dbReference>
<evidence type="ECO:0000256" key="1">
    <source>
        <dbReference type="SAM" id="Phobius"/>
    </source>
</evidence>
<name>A0A1A7R1Z0_9FLAO</name>
<dbReference type="Pfam" id="PF01757">
    <property type="entry name" value="Acyl_transf_3"/>
    <property type="match status" value="1"/>
</dbReference>
<keyword evidence="1" id="KW-0472">Membrane</keyword>
<keyword evidence="4" id="KW-1185">Reference proteome</keyword>
<sequence length="347" mass="39397">MSIMNLYDRKTITIAKALVIASVVLGHILEAMLLDGNRSGFVSGSYNSIYLVHMPFYFILSGWLFKGAQPKLKYLIKKSKHLLVPYAAWLIIFNIPAIAGFIFNLSQGNMVGEKLVFYQQHFLSQLYGGMAVSGIQMILWFPMCLFFTQQLANYILDKFEKHVTVITSITALFYTLAYVNQYFFPEFHLPLAINVVCGALPLFLLGYYIKKYPIKMSFFWGLIVFCLVICVSLFIYSYPLTYHMRGANYGIPIISILAALGGFFTVLLISNYLSRSKYVYSVSQPLGKASMTIMYLHALILVQIRTLDVYNVFWLLIAGILIPTSIHLAMGRVSILSKLFLGEDKNE</sequence>
<dbReference type="OrthoDB" id="9809782at2"/>
<accession>A0A1A7R1Z0</accession>
<keyword evidence="1" id="KW-0812">Transmembrane</keyword>
<feature type="transmembrane region" description="Helical" evidence="1">
    <location>
        <begin position="310"/>
        <end position="330"/>
    </location>
</feature>
<dbReference type="AlphaFoldDB" id="A0A1A7R1Z0"/>
<dbReference type="InterPro" id="IPR052734">
    <property type="entry name" value="Nod_factor_acetyltransferase"/>
</dbReference>
<dbReference type="Proteomes" id="UP000248987">
    <property type="component" value="Unassembled WGS sequence"/>
</dbReference>
<keyword evidence="1" id="KW-1133">Transmembrane helix</keyword>
<reference evidence="3 4" key="1">
    <citation type="submission" date="2018-06" db="EMBL/GenBank/DDBJ databases">
        <title>Genomic Encyclopedia of Archaeal and Bacterial Type Strains, Phase II (KMG-II): from individual species to whole genera.</title>
        <authorList>
            <person name="Goeker M."/>
        </authorList>
    </citation>
    <scope>NUCLEOTIDE SEQUENCE [LARGE SCALE GENOMIC DNA]</scope>
    <source>
        <strain evidence="3 4">DSM 12408</strain>
    </source>
</reference>